<keyword evidence="5" id="KW-1185">Reference proteome</keyword>
<evidence type="ECO:0000256" key="2">
    <source>
        <dbReference type="ARBA" id="ARBA00023043"/>
    </source>
</evidence>
<proteinExistence type="predicted"/>
<sequence>MSSAQGVARLAVVKLLRARVVDIASVLQSSSRHEVQVLGAAQLTDSSRRAALMEMLSASPSSGNHREHFLIVPRAAAEEVFGAALAAPALEGSAVGRLLEDTTSSSPNAICQIPTDSVLNPLAAPPPTLSLGQVAAKLQEESSGRFLGRAAPAWAGSKRVPALSATANSLFDAVSHSSHELLLDALGECLDGEVNSASPIHGGTCLHIAAGTLKHDCAETFVAELCKAGADVNARALNGSTALHWAAGSGNAAAVHELLRQGADPSMDSYTWKSNVFGKASGQTAAHWAAESGHHDCLEALLAHGALTSFLGDERGKLPSDLAVHEGHDGVVALLQEAAQSEMICLAVSTEATAHKILPATFDSE</sequence>
<organism evidence="4 5">
    <name type="scientific">Polarella glacialis</name>
    <name type="common">Dinoflagellate</name>
    <dbReference type="NCBI Taxonomy" id="89957"/>
    <lineage>
        <taxon>Eukaryota</taxon>
        <taxon>Sar</taxon>
        <taxon>Alveolata</taxon>
        <taxon>Dinophyceae</taxon>
        <taxon>Suessiales</taxon>
        <taxon>Suessiaceae</taxon>
        <taxon>Polarella</taxon>
    </lineage>
</organism>
<accession>A0A813ES43</accession>
<evidence type="ECO:0000313" key="4">
    <source>
        <dbReference type="EMBL" id="CAE8602498.1"/>
    </source>
</evidence>
<dbReference type="PROSITE" id="PS50088">
    <property type="entry name" value="ANK_REPEAT"/>
    <property type="match status" value="2"/>
</dbReference>
<dbReference type="Proteomes" id="UP000654075">
    <property type="component" value="Unassembled WGS sequence"/>
</dbReference>
<gene>
    <name evidence="4" type="ORF">PGLA1383_LOCUS20739</name>
</gene>
<dbReference type="SUPFAM" id="SSF48403">
    <property type="entry name" value="Ankyrin repeat"/>
    <property type="match status" value="1"/>
</dbReference>
<dbReference type="AlphaFoldDB" id="A0A813ES43"/>
<evidence type="ECO:0000256" key="1">
    <source>
        <dbReference type="ARBA" id="ARBA00022737"/>
    </source>
</evidence>
<keyword evidence="2 3" id="KW-0040">ANK repeat</keyword>
<comment type="caution">
    <text evidence="4">The sequence shown here is derived from an EMBL/GenBank/DDBJ whole genome shotgun (WGS) entry which is preliminary data.</text>
</comment>
<reference evidence="4" key="1">
    <citation type="submission" date="2021-02" db="EMBL/GenBank/DDBJ databases">
        <authorList>
            <person name="Dougan E. K."/>
            <person name="Rhodes N."/>
            <person name="Thang M."/>
            <person name="Chan C."/>
        </authorList>
    </citation>
    <scope>NUCLEOTIDE SEQUENCE</scope>
</reference>
<feature type="repeat" description="ANK" evidence="3">
    <location>
        <begin position="238"/>
        <end position="270"/>
    </location>
</feature>
<dbReference type="Pfam" id="PF12796">
    <property type="entry name" value="Ank_2"/>
    <property type="match status" value="2"/>
</dbReference>
<evidence type="ECO:0000256" key="3">
    <source>
        <dbReference type="PROSITE-ProRule" id="PRU00023"/>
    </source>
</evidence>
<dbReference type="InterPro" id="IPR002110">
    <property type="entry name" value="Ankyrin_rpt"/>
</dbReference>
<keyword evidence="1" id="KW-0677">Repeat</keyword>
<evidence type="ECO:0000313" key="5">
    <source>
        <dbReference type="Proteomes" id="UP000654075"/>
    </source>
</evidence>
<dbReference type="PANTHER" id="PTHR24198:SF165">
    <property type="entry name" value="ANKYRIN REPEAT-CONTAINING PROTEIN-RELATED"/>
    <property type="match status" value="1"/>
</dbReference>
<name>A0A813ES43_POLGL</name>
<dbReference type="PROSITE" id="PS50297">
    <property type="entry name" value="ANK_REP_REGION"/>
    <property type="match status" value="2"/>
</dbReference>
<dbReference type="PANTHER" id="PTHR24198">
    <property type="entry name" value="ANKYRIN REPEAT AND PROTEIN KINASE DOMAIN-CONTAINING PROTEIN"/>
    <property type="match status" value="1"/>
</dbReference>
<dbReference type="OrthoDB" id="195446at2759"/>
<protein>
    <submittedName>
        <fullName evidence="4">Uncharacterized protein</fullName>
    </submittedName>
</protein>
<dbReference type="Gene3D" id="1.25.40.20">
    <property type="entry name" value="Ankyrin repeat-containing domain"/>
    <property type="match status" value="2"/>
</dbReference>
<dbReference type="SMART" id="SM00248">
    <property type="entry name" value="ANK"/>
    <property type="match status" value="3"/>
</dbReference>
<dbReference type="EMBL" id="CAJNNV010014354">
    <property type="protein sequence ID" value="CAE8602498.1"/>
    <property type="molecule type" value="Genomic_DNA"/>
</dbReference>
<dbReference type="InterPro" id="IPR036770">
    <property type="entry name" value="Ankyrin_rpt-contain_sf"/>
</dbReference>
<feature type="repeat" description="ANK" evidence="3">
    <location>
        <begin position="281"/>
        <end position="306"/>
    </location>
</feature>